<keyword evidence="3" id="KW-0456">Lyase</keyword>
<protein>
    <submittedName>
        <fullName evidence="3">O-succinylbenzoate synthase</fullName>
        <ecNumber evidence="3">4.2.1.113</ecNumber>
    </submittedName>
</protein>
<dbReference type="InterPro" id="IPR029065">
    <property type="entry name" value="Enolase_C-like"/>
</dbReference>
<dbReference type="Pfam" id="PF13378">
    <property type="entry name" value="MR_MLE_C"/>
    <property type="match status" value="1"/>
</dbReference>
<evidence type="ECO:0000313" key="4">
    <source>
        <dbReference type="Proteomes" id="UP001342418"/>
    </source>
</evidence>
<dbReference type="EC" id="4.2.1.113" evidence="3"/>
<dbReference type="InterPro" id="IPR029017">
    <property type="entry name" value="Enolase-like_N"/>
</dbReference>
<name>A0ABY5MSS9_9HYPH</name>
<dbReference type="Proteomes" id="UP001342418">
    <property type="component" value="Plasmid p1536_1"/>
</dbReference>
<dbReference type="RefSeq" id="WP_338532025.1">
    <property type="nucleotide sequence ID" value="NZ_CP030942.1"/>
</dbReference>
<sequence>MSSAQLAFAIKSVRIHERPVELRLPFKFGSAAVRRTAQAFAAIIVETADGRRATGHSAQLMVPRWFNKAPGLTNEDTVEELRESVAQARQAVRGASNTASAAAHAADCRAGVEAAMTGGGTPRLAAGFGPALLEMALIDAACRLAGLPFDTALNADIFGLTDHCPDDLSQDALLHRLRKARLPRSIFLRHTVGQDAPLYERELGPGAPEDGLPVALETVIASQGVRYFKIKLNGDLDEDVGRLERLSAFLGERCPDYRATLDANEQYDLDAFAGLAARLAGDAALKLFAERMLFVEQPFARDVALGHDGIADLLRRTGLPVIIDESDESLDSFPRALELGYAGTSVKSCKGVFRALINAARADQHRAAGRTAQLSAEDLTCQPGLCIQQDLAMAGVCGATHIERNGHHFVAGMAGAPEEEVAAYLDRHGDLYRPFGDGDATLDIIDGTLSLGSLATPGFGSAVTPQFDPYASQETSE</sequence>
<geneLocation type="plasmid" evidence="3 4">
    <name>p1536_1</name>
</geneLocation>
<dbReference type="Gene3D" id="3.20.20.120">
    <property type="entry name" value="Enolase-like C-terminal domain"/>
    <property type="match status" value="1"/>
</dbReference>
<evidence type="ECO:0000256" key="1">
    <source>
        <dbReference type="ARBA" id="ARBA00022723"/>
    </source>
</evidence>
<organism evidence="3 4">
    <name type="scientific">Nitratireductor thuwali</name>
    <dbReference type="NCBI Taxonomy" id="2267699"/>
    <lineage>
        <taxon>Bacteria</taxon>
        <taxon>Pseudomonadati</taxon>
        <taxon>Pseudomonadota</taxon>
        <taxon>Alphaproteobacteria</taxon>
        <taxon>Hyphomicrobiales</taxon>
        <taxon>Phyllobacteriaceae</taxon>
        <taxon>Nitratireductor</taxon>
    </lineage>
</organism>
<dbReference type="EMBL" id="CP030942">
    <property type="protein sequence ID" value="UUP19827.1"/>
    <property type="molecule type" value="Genomic_DNA"/>
</dbReference>
<dbReference type="PANTHER" id="PTHR48073:SF2">
    <property type="entry name" value="O-SUCCINYLBENZOATE SYNTHASE"/>
    <property type="match status" value="1"/>
</dbReference>
<evidence type="ECO:0000259" key="2">
    <source>
        <dbReference type="Pfam" id="PF13378"/>
    </source>
</evidence>
<feature type="domain" description="Enolase C-terminal" evidence="2">
    <location>
        <begin position="217"/>
        <end position="367"/>
    </location>
</feature>
<keyword evidence="1" id="KW-0479">Metal-binding</keyword>
<reference evidence="3 4" key="1">
    <citation type="submission" date="2018-07" db="EMBL/GenBank/DDBJ databases">
        <title>Genome sequence of Nitratireductor thuwali#1536.</title>
        <authorList>
            <person name="Michoud G."/>
            <person name="Merlino G."/>
            <person name="Sefrji F.O."/>
            <person name="Daffonchio D."/>
        </authorList>
    </citation>
    <scope>NUCLEOTIDE SEQUENCE [LARGE SCALE GENOMIC DNA]</scope>
    <source>
        <strain evidence="3 4">Nit1536</strain>
        <plasmid evidence="3 4">p1536_1</plasmid>
    </source>
</reference>
<dbReference type="InterPro" id="IPR036849">
    <property type="entry name" value="Enolase-like_C_sf"/>
</dbReference>
<gene>
    <name evidence="3" type="primary">menC</name>
    <name evidence="3" type="ORF">NTH_04342</name>
</gene>
<dbReference type="Gene3D" id="3.30.390.10">
    <property type="entry name" value="Enolase-like, N-terminal domain"/>
    <property type="match status" value="1"/>
</dbReference>
<dbReference type="SUPFAM" id="SSF51604">
    <property type="entry name" value="Enolase C-terminal domain-like"/>
    <property type="match status" value="1"/>
</dbReference>
<proteinExistence type="predicted"/>
<evidence type="ECO:0000313" key="3">
    <source>
        <dbReference type="EMBL" id="UUP19827.1"/>
    </source>
</evidence>
<keyword evidence="3" id="KW-0614">Plasmid</keyword>
<keyword evidence="4" id="KW-1185">Reference proteome</keyword>
<dbReference type="GO" id="GO:0043748">
    <property type="term" value="F:O-succinylbenzoate synthase activity"/>
    <property type="evidence" value="ECO:0007669"/>
    <property type="project" value="UniProtKB-EC"/>
</dbReference>
<accession>A0ABY5MSS9</accession>
<dbReference type="PANTHER" id="PTHR48073">
    <property type="entry name" value="O-SUCCINYLBENZOATE SYNTHASE-RELATED"/>
    <property type="match status" value="1"/>
</dbReference>